<dbReference type="OrthoDB" id="532080at2"/>
<keyword evidence="2" id="KW-1185">Reference proteome</keyword>
<dbReference type="KEGG" id="scs:Sta7437_1835"/>
<sequence>MSSKKLKSCTICNHLVDIRYRIKYQPEGEWVLVCPQCWQQVSHDNPNYRYGGTWKAFKKK</sequence>
<dbReference type="AlphaFoldDB" id="K9XS82"/>
<dbReference type="Proteomes" id="UP000010473">
    <property type="component" value="Chromosome"/>
</dbReference>
<dbReference type="eggNOG" id="ENOG5033BPG">
    <property type="taxonomic scope" value="Bacteria"/>
</dbReference>
<dbReference type="EMBL" id="CP003653">
    <property type="protein sequence ID" value="AFZ35393.1"/>
    <property type="molecule type" value="Genomic_DNA"/>
</dbReference>
<evidence type="ECO:0000313" key="2">
    <source>
        <dbReference type="Proteomes" id="UP000010473"/>
    </source>
</evidence>
<dbReference type="STRING" id="111780.Sta7437_1835"/>
<name>K9XS82_STAC7</name>
<dbReference type="HOGENOM" id="CLU_174108_1_0_3"/>
<organism evidence="1 2">
    <name type="scientific">Stanieria cyanosphaera (strain ATCC 29371 / PCC 7437)</name>
    <dbReference type="NCBI Taxonomy" id="111780"/>
    <lineage>
        <taxon>Bacteria</taxon>
        <taxon>Bacillati</taxon>
        <taxon>Cyanobacteriota</taxon>
        <taxon>Cyanophyceae</taxon>
        <taxon>Pleurocapsales</taxon>
        <taxon>Dermocarpellaceae</taxon>
        <taxon>Stanieria</taxon>
    </lineage>
</organism>
<dbReference type="RefSeq" id="WP_015193064.1">
    <property type="nucleotide sequence ID" value="NC_019748.1"/>
</dbReference>
<gene>
    <name evidence="1" type="ordered locus">Sta7437_1835</name>
</gene>
<evidence type="ECO:0000313" key="1">
    <source>
        <dbReference type="EMBL" id="AFZ35393.1"/>
    </source>
</evidence>
<proteinExistence type="predicted"/>
<accession>K9XS82</accession>
<protein>
    <submittedName>
        <fullName evidence="1">Uncharacterized protein</fullName>
    </submittedName>
</protein>
<reference evidence="2" key="1">
    <citation type="journal article" date="2013" name="Proc. Natl. Acad. Sci. U.S.A.">
        <title>Improving the coverage of the cyanobacterial phylum using diversity-driven genome sequencing.</title>
        <authorList>
            <person name="Shih P.M."/>
            <person name="Wu D."/>
            <person name="Latifi A."/>
            <person name="Axen S.D."/>
            <person name="Fewer D.P."/>
            <person name="Talla E."/>
            <person name="Calteau A."/>
            <person name="Cai F."/>
            <person name="Tandeau de Marsac N."/>
            <person name="Rippka R."/>
            <person name="Herdman M."/>
            <person name="Sivonen K."/>
            <person name="Coursin T."/>
            <person name="Laurent T."/>
            <person name="Goodwin L."/>
            <person name="Nolan M."/>
            <person name="Davenport K.W."/>
            <person name="Han C.S."/>
            <person name="Rubin E.M."/>
            <person name="Eisen J.A."/>
            <person name="Woyke T."/>
            <person name="Gugger M."/>
            <person name="Kerfeld C.A."/>
        </authorList>
    </citation>
    <scope>NUCLEOTIDE SEQUENCE [LARGE SCALE GENOMIC DNA]</scope>
    <source>
        <strain evidence="2">ATCC 29371 / PCC 7437</strain>
    </source>
</reference>